<dbReference type="Proteomes" id="UP000242457">
    <property type="component" value="Unassembled WGS sequence"/>
</dbReference>
<dbReference type="AlphaFoldDB" id="A0A2A3EIG2"/>
<feature type="region of interest" description="Disordered" evidence="1">
    <location>
        <begin position="56"/>
        <end position="83"/>
    </location>
</feature>
<dbReference type="OrthoDB" id="8069116at2759"/>
<sequence>MCVLITVHGASSYDVTGVQRRLESYEVIHKVNNNQHPVDSTSNNHDDEQTVYVFEFESESNEKEESLQEGKETPSDEEDDQNPLDPWSIVWYIGSFGGLVAFFLIVSCSEWCCRRGGRSLSVPYSQRNEVMNGPVVTETPPPPYHLFAPPSYDSVNYGEITDKTSGEKVDIYVISVPLHRSVVQAPA</sequence>
<proteinExistence type="predicted"/>
<keyword evidence="2" id="KW-1133">Transmembrane helix</keyword>
<dbReference type="EMBL" id="KZ288232">
    <property type="protein sequence ID" value="PBC31500.1"/>
    <property type="molecule type" value="Genomic_DNA"/>
</dbReference>
<keyword evidence="2" id="KW-0812">Transmembrane</keyword>
<evidence type="ECO:0000313" key="4">
    <source>
        <dbReference type="Proteomes" id="UP000242457"/>
    </source>
</evidence>
<accession>A0A2A3EIG2</accession>
<feature type="compositionally biased region" description="Basic and acidic residues" evidence="1">
    <location>
        <begin position="60"/>
        <end position="74"/>
    </location>
</feature>
<evidence type="ECO:0000313" key="3">
    <source>
        <dbReference type="EMBL" id="PBC31500.1"/>
    </source>
</evidence>
<feature type="transmembrane region" description="Helical" evidence="2">
    <location>
        <begin position="89"/>
        <end position="108"/>
    </location>
</feature>
<gene>
    <name evidence="3" type="ORF">APICC_10038</name>
</gene>
<protein>
    <submittedName>
        <fullName evidence="3">Uncharacterized protein</fullName>
    </submittedName>
</protein>
<name>A0A2A3EIG2_APICC</name>
<keyword evidence="2" id="KW-0472">Membrane</keyword>
<reference evidence="3 4" key="1">
    <citation type="submission" date="2014-07" db="EMBL/GenBank/DDBJ databases">
        <title>Genomic and transcriptomic analysis on Apis cerana provide comprehensive insights into honey bee biology.</title>
        <authorList>
            <person name="Diao Q."/>
            <person name="Sun L."/>
            <person name="Zheng H."/>
            <person name="Zheng H."/>
            <person name="Xu S."/>
            <person name="Wang S."/>
            <person name="Zeng Z."/>
            <person name="Hu F."/>
            <person name="Su S."/>
            <person name="Wu J."/>
        </authorList>
    </citation>
    <scope>NUCLEOTIDE SEQUENCE [LARGE SCALE GENOMIC DNA]</scope>
    <source>
        <tissue evidence="3">Pupae without intestine</tissue>
    </source>
</reference>
<evidence type="ECO:0000256" key="2">
    <source>
        <dbReference type="SAM" id="Phobius"/>
    </source>
</evidence>
<organism evidence="3 4">
    <name type="scientific">Apis cerana cerana</name>
    <name type="common">Oriental honeybee</name>
    <dbReference type="NCBI Taxonomy" id="94128"/>
    <lineage>
        <taxon>Eukaryota</taxon>
        <taxon>Metazoa</taxon>
        <taxon>Ecdysozoa</taxon>
        <taxon>Arthropoda</taxon>
        <taxon>Hexapoda</taxon>
        <taxon>Insecta</taxon>
        <taxon>Pterygota</taxon>
        <taxon>Neoptera</taxon>
        <taxon>Endopterygota</taxon>
        <taxon>Hymenoptera</taxon>
        <taxon>Apocrita</taxon>
        <taxon>Aculeata</taxon>
        <taxon>Apoidea</taxon>
        <taxon>Anthophila</taxon>
        <taxon>Apidae</taxon>
        <taxon>Apis</taxon>
    </lineage>
</organism>
<evidence type="ECO:0000256" key="1">
    <source>
        <dbReference type="SAM" id="MobiDB-lite"/>
    </source>
</evidence>
<keyword evidence="4" id="KW-1185">Reference proteome</keyword>